<evidence type="ECO:0000313" key="2">
    <source>
        <dbReference type="EMBL" id="RUS28737.1"/>
    </source>
</evidence>
<organism evidence="2 3">
    <name type="scientific">Jimgerdemannia flammicorona</name>
    <dbReference type="NCBI Taxonomy" id="994334"/>
    <lineage>
        <taxon>Eukaryota</taxon>
        <taxon>Fungi</taxon>
        <taxon>Fungi incertae sedis</taxon>
        <taxon>Mucoromycota</taxon>
        <taxon>Mucoromycotina</taxon>
        <taxon>Endogonomycetes</taxon>
        <taxon>Endogonales</taxon>
        <taxon>Endogonaceae</taxon>
        <taxon>Jimgerdemannia</taxon>
    </lineage>
</organism>
<dbReference type="Proteomes" id="UP000274822">
    <property type="component" value="Unassembled WGS sequence"/>
</dbReference>
<keyword evidence="3" id="KW-1185">Reference proteome</keyword>
<protein>
    <submittedName>
        <fullName evidence="2">Uncharacterized protein</fullName>
    </submittedName>
</protein>
<feature type="compositionally biased region" description="Acidic residues" evidence="1">
    <location>
        <begin position="134"/>
        <end position="154"/>
    </location>
</feature>
<dbReference type="AlphaFoldDB" id="A0A433QG06"/>
<gene>
    <name evidence="2" type="ORF">BC938DRAFT_481513</name>
</gene>
<proteinExistence type="predicted"/>
<comment type="caution">
    <text evidence="2">The sequence shown here is derived from an EMBL/GenBank/DDBJ whole genome shotgun (WGS) entry which is preliminary data.</text>
</comment>
<accession>A0A433QG06</accession>
<sequence>MRILECLSVNTRRKSIKRNGKRRKFYAHDDGVDASKLLEKLQQTPEHQPLEDALAEQILVLVHPEYNFTLARLVCMLRILLPQHLAIELDDSLDLAPLLLHERVVLRQPAEPVEHVQRILFTILAHEPAWREREEEDTDAQEDTSNDLEQEGEPPGDITVDVLRAVVDPKADEDADGDSQLLEGDEGAADLRRGNLGLIEGAGSACSFSVMKVIDKHNQYLHDHTQHADPQPSDDSPRKQVPHILRATLQRSADAEHNRGDDNGVLPANLVGEIAVYQGAGPAPKFQDRDDETLGHCRKHKGVLEVRHDEDARNNALVVCGWLGMFV</sequence>
<feature type="region of interest" description="Disordered" evidence="1">
    <location>
        <begin position="131"/>
        <end position="159"/>
    </location>
</feature>
<evidence type="ECO:0000256" key="1">
    <source>
        <dbReference type="SAM" id="MobiDB-lite"/>
    </source>
</evidence>
<evidence type="ECO:0000313" key="3">
    <source>
        <dbReference type="Proteomes" id="UP000274822"/>
    </source>
</evidence>
<name>A0A433QG06_9FUNG</name>
<reference evidence="2 3" key="1">
    <citation type="journal article" date="2018" name="New Phytol.">
        <title>Phylogenomics of Endogonaceae and evolution of mycorrhizas within Mucoromycota.</title>
        <authorList>
            <person name="Chang Y."/>
            <person name="Desiro A."/>
            <person name="Na H."/>
            <person name="Sandor L."/>
            <person name="Lipzen A."/>
            <person name="Clum A."/>
            <person name="Barry K."/>
            <person name="Grigoriev I.V."/>
            <person name="Martin F.M."/>
            <person name="Stajich J.E."/>
            <person name="Smith M.E."/>
            <person name="Bonito G."/>
            <person name="Spatafora J.W."/>
        </authorList>
    </citation>
    <scope>NUCLEOTIDE SEQUENCE [LARGE SCALE GENOMIC DNA]</scope>
    <source>
        <strain evidence="2 3">AD002</strain>
    </source>
</reference>
<dbReference type="EMBL" id="RBNJ01006211">
    <property type="protein sequence ID" value="RUS28737.1"/>
    <property type="molecule type" value="Genomic_DNA"/>
</dbReference>